<dbReference type="Proteomes" id="UP000241074">
    <property type="component" value="Chromosome"/>
</dbReference>
<dbReference type="PANTHER" id="PTHR23342:SF0">
    <property type="entry name" value="N-ACETYLGLUTAMATE SYNTHASE, MITOCHONDRIAL"/>
    <property type="match status" value="1"/>
</dbReference>
<proteinExistence type="inferred from homology"/>
<dbReference type="RefSeq" id="WP_106890700.1">
    <property type="nucleotide sequence ID" value="NZ_CP027860.1"/>
</dbReference>
<dbReference type="InterPro" id="IPR006855">
    <property type="entry name" value="Vertebrate-like_GNAT_dom"/>
</dbReference>
<dbReference type="InterPro" id="IPR041734">
    <property type="entry name" value="NAGK-fArgBP"/>
</dbReference>
<evidence type="ECO:0000256" key="13">
    <source>
        <dbReference type="ARBA" id="ARBA00061305"/>
    </source>
</evidence>
<dbReference type="UniPathway" id="UPA00068">
    <property type="reaction ID" value="UER00107"/>
</dbReference>
<keyword evidence="5" id="KW-0028">Amino-acid biosynthesis</keyword>
<comment type="catalytic activity">
    <reaction evidence="12">
        <text>N-acetyl-L-glutamate + ATP = N-acetyl-L-glutamyl 5-phosphate + ADP</text>
        <dbReference type="Rhea" id="RHEA:14629"/>
        <dbReference type="ChEBI" id="CHEBI:30616"/>
        <dbReference type="ChEBI" id="CHEBI:44337"/>
        <dbReference type="ChEBI" id="CHEBI:57936"/>
        <dbReference type="ChEBI" id="CHEBI:456216"/>
        <dbReference type="EC" id="2.7.2.8"/>
    </reaction>
</comment>
<keyword evidence="18" id="KW-1185">Reference proteome</keyword>
<dbReference type="KEGG" id="xba:C7S18_05970"/>
<protein>
    <recommendedName>
        <fullName evidence="3">Acetylglutamate kinase</fullName>
        <ecNumber evidence="2">2.7.2.8</ecNumber>
    </recommendedName>
    <alternativeName>
        <fullName evidence="10">N-acetyl-L-glutamate 5-phosphotransferase</fullName>
    </alternativeName>
    <alternativeName>
        <fullName evidence="11">NAG kinase</fullName>
    </alternativeName>
</protein>
<dbReference type="Pfam" id="PF00696">
    <property type="entry name" value="AA_kinase"/>
    <property type="match status" value="1"/>
</dbReference>
<reference evidence="17 18" key="2">
    <citation type="submission" date="2018-03" db="EMBL/GenBank/DDBJ databases">
        <authorList>
            <person name="Keele B.F."/>
        </authorList>
    </citation>
    <scope>NUCLEOTIDE SEQUENCE [LARGE SCALE GENOMIC DNA]</scope>
    <source>
        <strain evidence="17 18">D13</strain>
    </source>
</reference>
<evidence type="ECO:0000313" key="17">
    <source>
        <dbReference type="EMBL" id="AVP96772.1"/>
    </source>
</evidence>
<evidence type="ECO:0000259" key="16">
    <source>
        <dbReference type="PROSITE" id="PS51731"/>
    </source>
</evidence>
<sequence length="437" mass="48219">MTSELIRPVILRLLSNIGSAKEISQYLRRFSQLDAERFAVVKVGGAILRDQLDDLASALAFLQQVGLTPIVIHGAGPQLNEELAAEEIETPIIDGLRVTPPAALTVVRRVFHSENLKLVEALHSVGARASSVVGGVFTADYLNKRKYGMVGKVTQVDLAAIHASIKAGSIPVIASLGETPSGQILNINADIAANELITVLKPYKIVFLTGTGGLLDGDNEVITSINLSTDREWLLAAPWLHSGMRLKIEQIADLLDRLPGSSSVSITRPQDLAKELFTHRGSGTLIRKGEAIRVFKSWTGVDKAKLRDLIESGFKRKLAPDYFKTTKLHRLYVSKNYRVALILTLEDGMPYLDKFAVADDAQGEGLGRAAWHIMRAEMPQLFWRSRSDNSVNEFYVDEADGCIKGERWHVFWYGLKSFEDVQKAVHLCRVRPATLKG</sequence>
<reference evidence="17 18" key="1">
    <citation type="submission" date="2018-03" db="EMBL/GenBank/DDBJ databases">
        <title>Ahniella affigens gen. nov., sp. nov., a gammaproteobacterium isolated from sandy soil near a stream.</title>
        <authorList>
            <person name="Ko Y."/>
            <person name="Kim J.-H."/>
        </authorList>
    </citation>
    <scope>NUCLEOTIDE SEQUENCE [LARGE SCALE GENOMIC DNA]</scope>
    <source>
        <strain evidence="17 18">D13</strain>
    </source>
</reference>
<evidence type="ECO:0000256" key="10">
    <source>
        <dbReference type="ARBA" id="ARBA00030178"/>
    </source>
</evidence>
<dbReference type="OrthoDB" id="9803155at2"/>
<dbReference type="FunFam" id="3.40.1160.10:FF:000046">
    <property type="entry name" value="N-acetylglutamate kinase / N-acetylglutamate synthase"/>
    <property type="match status" value="1"/>
</dbReference>
<dbReference type="AlphaFoldDB" id="A0A2P1PPM2"/>
<dbReference type="PANTHER" id="PTHR23342">
    <property type="entry name" value="N-ACETYLGLUTAMATE SYNTHASE"/>
    <property type="match status" value="1"/>
</dbReference>
<dbReference type="CDD" id="cd04264">
    <property type="entry name" value="DUF619-NAGS"/>
    <property type="match status" value="1"/>
</dbReference>
<comment type="pathway">
    <text evidence="1">Amino-acid biosynthesis; L-arginine biosynthesis; N(2)-acetyl-L-ornithine from L-glutamate: step 2/4.</text>
</comment>
<feature type="site" description="Transition state stabilizer" evidence="15">
    <location>
        <position position="42"/>
    </location>
</feature>
<keyword evidence="9" id="KW-0067">ATP-binding</keyword>
<dbReference type="NCBIfam" id="NF003387">
    <property type="entry name" value="PRK04531.1-2"/>
    <property type="match status" value="1"/>
</dbReference>
<feature type="site" description="Transition state stabilizer" evidence="15">
    <location>
        <position position="247"/>
    </location>
</feature>
<keyword evidence="7" id="KW-0547">Nucleotide-binding</keyword>
<dbReference type="Gene3D" id="3.40.1160.10">
    <property type="entry name" value="Acetylglutamate kinase-like"/>
    <property type="match status" value="1"/>
</dbReference>
<dbReference type="SUPFAM" id="SSF53633">
    <property type="entry name" value="Carbamate kinase-like"/>
    <property type="match status" value="1"/>
</dbReference>
<dbReference type="NCBIfam" id="NF003386">
    <property type="entry name" value="PRK04531.1-1"/>
    <property type="match status" value="1"/>
</dbReference>
<dbReference type="InterPro" id="IPR004662">
    <property type="entry name" value="AcgluKinase_fam"/>
</dbReference>
<dbReference type="Gene3D" id="3.40.630.30">
    <property type="match status" value="1"/>
</dbReference>
<feature type="domain" description="N-acetyltransferase" evidence="16">
    <location>
        <begin position="290"/>
        <end position="436"/>
    </location>
</feature>
<feature type="binding site" evidence="14">
    <location>
        <position position="97"/>
    </location>
    <ligand>
        <name>substrate</name>
    </ligand>
</feature>
<evidence type="ECO:0000256" key="4">
    <source>
        <dbReference type="ARBA" id="ARBA00022571"/>
    </source>
</evidence>
<evidence type="ECO:0000256" key="3">
    <source>
        <dbReference type="ARBA" id="ARBA00021197"/>
    </source>
</evidence>
<accession>A0A2P1PPM2</accession>
<dbReference type="GO" id="GO:0003991">
    <property type="term" value="F:acetylglutamate kinase activity"/>
    <property type="evidence" value="ECO:0007669"/>
    <property type="project" value="UniProtKB-EC"/>
</dbReference>
<keyword evidence="6" id="KW-0808">Transferase</keyword>
<keyword evidence="4" id="KW-0055">Arginine biosynthesis</keyword>
<name>A0A2P1PPM2_9GAMM</name>
<evidence type="ECO:0000256" key="5">
    <source>
        <dbReference type="ARBA" id="ARBA00022605"/>
    </source>
</evidence>
<dbReference type="GO" id="GO:0006526">
    <property type="term" value="P:L-arginine biosynthetic process"/>
    <property type="evidence" value="ECO:0007669"/>
    <property type="project" value="UniProtKB-UniPathway"/>
</dbReference>
<evidence type="ECO:0000256" key="11">
    <source>
        <dbReference type="ARBA" id="ARBA00030639"/>
    </source>
</evidence>
<evidence type="ECO:0000256" key="1">
    <source>
        <dbReference type="ARBA" id="ARBA00004828"/>
    </source>
</evidence>
<evidence type="ECO:0000256" key="6">
    <source>
        <dbReference type="ARBA" id="ARBA00022679"/>
    </source>
</evidence>
<dbReference type="GO" id="GO:0004042">
    <property type="term" value="F:L-glutamate N-acetyltransferase activity"/>
    <property type="evidence" value="ECO:0007669"/>
    <property type="project" value="TreeGrafter"/>
</dbReference>
<evidence type="ECO:0000256" key="12">
    <source>
        <dbReference type="ARBA" id="ARBA00048141"/>
    </source>
</evidence>
<dbReference type="InterPro" id="IPR011242">
    <property type="entry name" value="ArgB_GNAT"/>
</dbReference>
<comment type="similarity">
    <text evidence="13">In the N-terminal section; belongs to the acetylglutamate kinase family. ArgB subfamily.</text>
</comment>
<organism evidence="17 18">
    <name type="scientific">Ahniella affigens</name>
    <dbReference type="NCBI Taxonomy" id="2021234"/>
    <lineage>
        <taxon>Bacteria</taxon>
        <taxon>Pseudomonadati</taxon>
        <taxon>Pseudomonadota</taxon>
        <taxon>Gammaproteobacteria</taxon>
        <taxon>Lysobacterales</taxon>
        <taxon>Rhodanobacteraceae</taxon>
        <taxon>Ahniella</taxon>
    </lineage>
</organism>
<evidence type="ECO:0000256" key="15">
    <source>
        <dbReference type="PIRSR" id="PIRSR036441-51"/>
    </source>
</evidence>
<feature type="binding site" evidence="14">
    <location>
        <begin position="75"/>
        <end position="76"/>
    </location>
    <ligand>
        <name>substrate</name>
    </ligand>
</feature>
<gene>
    <name evidence="17" type="ORF">C7S18_05970</name>
</gene>
<keyword evidence="8 17" id="KW-0418">Kinase</keyword>
<dbReference type="InterPro" id="IPR001048">
    <property type="entry name" value="Asp/Glu/Uridylate_kinase"/>
</dbReference>
<dbReference type="EC" id="2.7.2.8" evidence="2"/>
<dbReference type="PROSITE" id="PS51731">
    <property type="entry name" value="GNAT_NAGS"/>
    <property type="match status" value="1"/>
</dbReference>
<dbReference type="Pfam" id="PF04768">
    <property type="entry name" value="NAT"/>
    <property type="match status" value="1"/>
</dbReference>
<dbReference type="PIRSF" id="PIRSF036441">
    <property type="entry name" value="NAGK_DUF619"/>
    <property type="match status" value="1"/>
</dbReference>
<dbReference type="InterPro" id="IPR036393">
    <property type="entry name" value="AceGlu_kinase-like_sf"/>
</dbReference>
<dbReference type="GO" id="GO:0005524">
    <property type="term" value="F:ATP binding"/>
    <property type="evidence" value="ECO:0007669"/>
    <property type="project" value="UniProtKB-KW"/>
</dbReference>
<evidence type="ECO:0000256" key="7">
    <source>
        <dbReference type="ARBA" id="ARBA00022741"/>
    </source>
</evidence>
<evidence type="ECO:0000256" key="2">
    <source>
        <dbReference type="ARBA" id="ARBA00013065"/>
    </source>
</evidence>
<evidence type="ECO:0000256" key="8">
    <source>
        <dbReference type="ARBA" id="ARBA00022777"/>
    </source>
</evidence>
<dbReference type="NCBIfam" id="TIGR00761">
    <property type="entry name" value="argB"/>
    <property type="match status" value="1"/>
</dbReference>
<evidence type="ECO:0000313" key="18">
    <source>
        <dbReference type="Proteomes" id="UP000241074"/>
    </source>
</evidence>
<dbReference type="EMBL" id="CP027860">
    <property type="protein sequence ID" value="AVP96772.1"/>
    <property type="molecule type" value="Genomic_DNA"/>
</dbReference>
<dbReference type="GO" id="GO:0005737">
    <property type="term" value="C:cytoplasm"/>
    <property type="evidence" value="ECO:0007669"/>
    <property type="project" value="InterPro"/>
</dbReference>
<evidence type="ECO:0000256" key="14">
    <source>
        <dbReference type="PIRSR" id="PIRSR036441-50"/>
    </source>
</evidence>
<feature type="binding site" evidence="14">
    <location>
        <position position="186"/>
    </location>
    <ligand>
        <name>substrate</name>
    </ligand>
</feature>
<evidence type="ECO:0000256" key="9">
    <source>
        <dbReference type="ARBA" id="ARBA00022840"/>
    </source>
</evidence>
<dbReference type="CDD" id="cd04252">
    <property type="entry name" value="AAK_NAGK-fArgBP"/>
    <property type="match status" value="1"/>
</dbReference>